<dbReference type="OrthoDB" id="95460at2"/>
<keyword evidence="5" id="KW-1185">Reference proteome</keyword>
<dbReference type="GO" id="GO:0005737">
    <property type="term" value="C:cytoplasm"/>
    <property type="evidence" value="ECO:0007669"/>
    <property type="project" value="UniProtKB-SubCell"/>
</dbReference>
<dbReference type="EMBL" id="FNMZ01000009">
    <property type="protein sequence ID" value="SDX72915.1"/>
    <property type="molecule type" value="Genomic_DNA"/>
</dbReference>
<reference evidence="4 5" key="1">
    <citation type="submission" date="2016-10" db="EMBL/GenBank/DDBJ databases">
        <authorList>
            <person name="de Groot N.N."/>
        </authorList>
    </citation>
    <scope>NUCLEOTIDE SEQUENCE [LARGE SCALE GENOMIC DNA]</scope>
    <source>
        <strain evidence="4 5">DSM 17890</strain>
    </source>
</reference>
<dbReference type="AlphaFoldDB" id="A0A1H3E2K9"/>
<dbReference type="InterPro" id="IPR016152">
    <property type="entry name" value="PTrfase/Anion_transptr"/>
</dbReference>
<evidence type="ECO:0000256" key="1">
    <source>
        <dbReference type="ARBA" id="ARBA00004496"/>
    </source>
</evidence>
<dbReference type="RefSeq" id="WP_092684398.1">
    <property type="nucleotide sequence ID" value="NZ_FNMZ01000009.1"/>
</dbReference>
<dbReference type="PROSITE" id="PS00372">
    <property type="entry name" value="PTS_EIIA_TYPE_2_HIS"/>
    <property type="match status" value="1"/>
</dbReference>
<evidence type="ECO:0000259" key="3">
    <source>
        <dbReference type="PROSITE" id="PS51094"/>
    </source>
</evidence>
<dbReference type="PANTHER" id="PTHR47738">
    <property type="entry name" value="PTS SYSTEM FRUCTOSE-LIKE EIIA COMPONENT-RELATED"/>
    <property type="match status" value="1"/>
</dbReference>
<feature type="domain" description="PTS EIIA type-2" evidence="3">
    <location>
        <begin position="5"/>
        <end position="148"/>
    </location>
</feature>
<dbReference type="Pfam" id="PF00359">
    <property type="entry name" value="PTS_EIIA_2"/>
    <property type="match status" value="1"/>
</dbReference>
<dbReference type="InterPro" id="IPR002178">
    <property type="entry name" value="PTS_EIIA_type-2_dom"/>
</dbReference>
<evidence type="ECO:0000256" key="2">
    <source>
        <dbReference type="ARBA" id="ARBA00022679"/>
    </source>
</evidence>
<dbReference type="SUPFAM" id="SSF55804">
    <property type="entry name" value="Phoshotransferase/anion transport protein"/>
    <property type="match status" value="1"/>
</dbReference>
<keyword evidence="2" id="KW-0808">Transferase</keyword>
<dbReference type="FunFam" id="3.40.930.10:FF:000009">
    <property type="entry name" value="PTS system, fructose specific IIABC component"/>
    <property type="match status" value="1"/>
</dbReference>
<evidence type="ECO:0000313" key="4">
    <source>
        <dbReference type="EMBL" id="SDX72915.1"/>
    </source>
</evidence>
<organism evidence="4 5">
    <name type="scientific">Albimonas donghaensis</name>
    <dbReference type="NCBI Taxonomy" id="356660"/>
    <lineage>
        <taxon>Bacteria</taxon>
        <taxon>Pseudomonadati</taxon>
        <taxon>Pseudomonadota</taxon>
        <taxon>Alphaproteobacteria</taxon>
        <taxon>Rhodobacterales</taxon>
        <taxon>Paracoccaceae</taxon>
        <taxon>Albimonas</taxon>
    </lineage>
</organism>
<dbReference type="PANTHER" id="PTHR47738:SF1">
    <property type="entry name" value="NITROGEN REGULATORY PROTEIN"/>
    <property type="match status" value="1"/>
</dbReference>
<dbReference type="CDD" id="cd00211">
    <property type="entry name" value="PTS_IIA_fru"/>
    <property type="match status" value="1"/>
</dbReference>
<comment type="subcellular location">
    <subcellularLocation>
        <location evidence="1">Cytoplasm</location>
    </subcellularLocation>
</comment>
<dbReference type="PROSITE" id="PS51094">
    <property type="entry name" value="PTS_EIIA_TYPE_2"/>
    <property type="match status" value="1"/>
</dbReference>
<dbReference type="GO" id="GO:0016740">
    <property type="term" value="F:transferase activity"/>
    <property type="evidence" value="ECO:0007669"/>
    <property type="project" value="UniProtKB-KW"/>
</dbReference>
<protein>
    <submittedName>
        <fullName evidence="4">PTS IIA-like nitrogen-regulatory protein PtsN</fullName>
    </submittedName>
</protein>
<accession>A0A1H3E2K9</accession>
<dbReference type="GO" id="GO:0030295">
    <property type="term" value="F:protein kinase activator activity"/>
    <property type="evidence" value="ECO:0007669"/>
    <property type="project" value="TreeGrafter"/>
</dbReference>
<dbReference type="STRING" id="356660.SAMN05444336_10941"/>
<dbReference type="Gene3D" id="3.40.930.10">
    <property type="entry name" value="Mannitol-specific EII, Chain A"/>
    <property type="match status" value="1"/>
</dbReference>
<sequence length="154" mass="16451">MTLEQLIGPEALAASLKASSKKQLLHELAGRAADRIGLEPRSVFEALMDRERLGPTAMGRGVAIPHARLPQVTRITGYFARLDKGVDFDAADGAPVDLVFLLLAPEDAGADHLRALARVSRLLRDDGRCAKLRATADPAALYAILVENLTSDAA</sequence>
<evidence type="ECO:0000313" key="5">
    <source>
        <dbReference type="Proteomes" id="UP000199118"/>
    </source>
</evidence>
<gene>
    <name evidence="4" type="ORF">SAMN05444336_10941</name>
</gene>
<name>A0A1H3E2K9_9RHOB</name>
<dbReference type="InterPro" id="IPR051541">
    <property type="entry name" value="PTS_SugarTrans_NitroReg"/>
</dbReference>
<dbReference type="Proteomes" id="UP000199118">
    <property type="component" value="Unassembled WGS sequence"/>
</dbReference>
<proteinExistence type="predicted"/>